<dbReference type="eggNOG" id="COG1028">
    <property type="taxonomic scope" value="Bacteria"/>
</dbReference>
<evidence type="ECO:0000313" key="4">
    <source>
        <dbReference type="Proteomes" id="UP000000378"/>
    </source>
</evidence>
<dbReference type="InterPro" id="IPR002347">
    <property type="entry name" value="SDR_fam"/>
</dbReference>
<gene>
    <name evidence="3" type="ordered locus">Slip_0202</name>
</gene>
<protein>
    <submittedName>
        <fullName evidence="3">Short-chain dehydrogenase/reductase SDR</fullName>
    </submittedName>
</protein>
<dbReference type="EMBL" id="CP002048">
    <property type="protein sequence ID" value="ADI00994.1"/>
    <property type="molecule type" value="Genomic_DNA"/>
</dbReference>
<dbReference type="HOGENOM" id="CLU_010194_1_2_9"/>
<dbReference type="Gene3D" id="3.40.50.720">
    <property type="entry name" value="NAD(P)-binding Rossmann-like Domain"/>
    <property type="match status" value="1"/>
</dbReference>
<dbReference type="CDD" id="cd05233">
    <property type="entry name" value="SDR_c"/>
    <property type="match status" value="1"/>
</dbReference>
<organism evidence="3 4">
    <name type="scientific">Syntrophothermus lipocalidus (strain DSM 12680 / TGB-C1)</name>
    <dbReference type="NCBI Taxonomy" id="643648"/>
    <lineage>
        <taxon>Bacteria</taxon>
        <taxon>Bacillati</taxon>
        <taxon>Bacillota</taxon>
        <taxon>Clostridia</taxon>
        <taxon>Eubacteriales</taxon>
        <taxon>Syntrophomonadaceae</taxon>
        <taxon>Syntrophothermus</taxon>
    </lineage>
</organism>
<sequence length="251" mass="26793">MPLLQDKVAVITGASSGIGRKIALYFAKEGARIVIGDIREEPREGGKPTHQEIIEQGGEAVFQKTDVSELDDLRNLIKKAVDTFNRIDILINNAGIFMMKPITEVSEEEYDRLMNINVKGSYFAAKFAAEEMLKRGIKGSIINISSVAGIAGAASATTYCTSKGAITNFTRALAAELGPSGIRVNAINPGVIVTEMTETDVPIVGKFVEGVPLKRDGKPEEVAACALFLASDESSFVNGHNLVVDGGYTAI</sequence>
<evidence type="ECO:0000313" key="3">
    <source>
        <dbReference type="EMBL" id="ADI00994.1"/>
    </source>
</evidence>
<dbReference type="OrthoDB" id="9803333at2"/>
<dbReference type="FunFam" id="3.40.50.720:FF:000084">
    <property type="entry name" value="Short-chain dehydrogenase reductase"/>
    <property type="match status" value="1"/>
</dbReference>
<keyword evidence="2" id="KW-0560">Oxidoreductase</keyword>
<comment type="similarity">
    <text evidence="1">Belongs to the short-chain dehydrogenases/reductases (SDR) family.</text>
</comment>
<dbReference type="Pfam" id="PF13561">
    <property type="entry name" value="adh_short_C2"/>
    <property type="match status" value="1"/>
</dbReference>
<accession>D7CJA5</accession>
<dbReference type="PROSITE" id="PS00061">
    <property type="entry name" value="ADH_SHORT"/>
    <property type="match status" value="1"/>
</dbReference>
<dbReference type="STRING" id="643648.Slip_0202"/>
<dbReference type="InterPro" id="IPR036291">
    <property type="entry name" value="NAD(P)-bd_dom_sf"/>
</dbReference>
<proteinExistence type="inferred from homology"/>
<keyword evidence="4" id="KW-1185">Reference proteome</keyword>
<dbReference type="NCBIfam" id="NF005559">
    <property type="entry name" value="PRK07231.1"/>
    <property type="match status" value="1"/>
</dbReference>
<reference evidence="3 4" key="2">
    <citation type="journal article" date="2010" name="Stand. Genomic Sci.">
        <title>Complete genome sequence of Syntrophothermus lipocalidus type strain (TGB-C1).</title>
        <authorList>
            <person name="Djao O.D."/>
            <person name="Zhang X."/>
            <person name="Lucas S."/>
            <person name="Lapidus A."/>
            <person name="Del Rio T.G."/>
            <person name="Nolan M."/>
            <person name="Tice H."/>
            <person name="Cheng J.F."/>
            <person name="Han C."/>
            <person name="Tapia R."/>
            <person name="Goodwin L."/>
            <person name="Pitluck S."/>
            <person name="Liolios K."/>
            <person name="Ivanova N."/>
            <person name="Mavromatis K."/>
            <person name="Mikhailova N."/>
            <person name="Ovchinnikova G."/>
            <person name="Pati A."/>
            <person name="Brambilla E."/>
            <person name="Chen A."/>
            <person name="Palaniappan K."/>
            <person name="Land M."/>
            <person name="Hauser L."/>
            <person name="Chang Y.J."/>
            <person name="Jeffries C.D."/>
            <person name="Rohde M."/>
            <person name="Sikorski J."/>
            <person name="Spring S."/>
            <person name="Goker M."/>
            <person name="Detter J.C."/>
            <person name="Woyke T."/>
            <person name="Bristow J."/>
            <person name="Eisen J.A."/>
            <person name="Markowitz V."/>
            <person name="Hugenholtz P."/>
            <person name="Kyrpides N.C."/>
            <person name="Klenk H.P."/>
        </authorList>
    </citation>
    <scope>NUCLEOTIDE SEQUENCE [LARGE SCALE GENOMIC DNA]</scope>
    <source>
        <strain evidence="4">DSM 12680 / TGB-C1</strain>
    </source>
</reference>
<evidence type="ECO:0000256" key="2">
    <source>
        <dbReference type="ARBA" id="ARBA00023002"/>
    </source>
</evidence>
<dbReference type="KEGG" id="slp:Slip_0202"/>
<name>D7CJA5_SYNLT</name>
<dbReference type="PANTHER" id="PTHR43639">
    <property type="entry name" value="OXIDOREDUCTASE, SHORT-CHAIN DEHYDROGENASE/REDUCTASE FAMILY (AFU_ORTHOLOGUE AFUA_5G02870)"/>
    <property type="match status" value="1"/>
</dbReference>
<dbReference type="PANTHER" id="PTHR43639:SF1">
    <property type="entry name" value="SHORT-CHAIN DEHYDROGENASE_REDUCTASE FAMILY PROTEIN"/>
    <property type="match status" value="1"/>
</dbReference>
<reference evidence="4" key="1">
    <citation type="journal article" date="2010" name="Stand. Genomic Sci.">
        <title>Complete genome sequence of Syntrophothermus lipocalidus type strain (TGB-C1T).</title>
        <authorList>
            <consortium name="US DOE Joint Genome Institute (JGI-PGF)"/>
            <person name="Djao O."/>
            <person name="Zhang X."/>
            <person name="Lucas S."/>
            <person name="Lapidus A."/>
            <person name="Glavina Del Rio T."/>
            <person name="Nolan M."/>
            <person name="Tice H."/>
            <person name="Cheng J."/>
            <person name="Han C."/>
            <person name="Tapia R."/>
            <person name="Goodwin L."/>
            <person name="Pitluck S."/>
            <person name="Liolios K."/>
            <person name="Ivanova N."/>
            <person name="Mavromatis K."/>
            <person name="Mikhailova N."/>
            <person name="Ovchinnikova G."/>
            <person name="Pati A."/>
            <person name="Brambilla E."/>
            <person name="Chen A."/>
            <person name="Palaniappan K."/>
            <person name="Land M."/>
            <person name="Hauser L."/>
            <person name="Chang Y."/>
            <person name="Jeffries C."/>
            <person name="Rohde M."/>
            <person name="Sikorski J."/>
            <person name="Spring S."/>
            <person name="Goker M."/>
            <person name="Detter J."/>
            <person name="Woyke T."/>
            <person name="Bristow J."/>
            <person name="Eisen J."/>
            <person name="Markowitz V."/>
            <person name="Hugenholtz P."/>
            <person name="Kyrpides N."/>
            <person name="Klenk H."/>
        </authorList>
    </citation>
    <scope>NUCLEOTIDE SEQUENCE [LARGE SCALE GENOMIC DNA]</scope>
    <source>
        <strain evidence="4">DSM 12680 / TGB-C1</strain>
    </source>
</reference>
<dbReference type="InterPro" id="IPR020904">
    <property type="entry name" value="Sc_DH/Rdtase_CS"/>
</dbReference>
<evidence type="ECO:0000256" key="1">
    <source>
        <dbReference type="ARBA" id="ARBA00006484"/>
    </source>
</evidence>
<dbReference type="AlphaFoldDB" id="D7CJA5"/>
<dbReference type="GO" id="GO:0008206">
    <property type="term" value="P:bile acid metabolic process"/>
    <property type="evidence" value="ECO:0007669"/>
    <property type="project" value="UniProtKB-ARBA"/>
</dbReference>
<dbReference type="SUPFAM" id="SSF51735">
    <property type="entry name" value="NAD(P)-binding Rossmann-fold domains"/>
    <property type="match status" value="1"/>
</dbReference>
<dbReference type="PRINTS" id="PR00080">
    <property type="entry name" value="SDRFAMILY"/>
</dbReference>
<dbReference type="RefSeq" id="WP_013174398.1">
    <property type="nucleotide sequence ID" value="NC_014220.1"/>
</dbReference>
<dbReference type="PRINTS" id="PR00081">
    <property type="entry name" value="GDHRDH"/>
</dbReference>
<dbReference type="Proteomes" id="UP000000378">
    <property type="component" value="Chromosome"/>
</dbReference>
<dbReference type="GO" id="GO:0016491">
    <property type="term" value="F:oxidoreductase activity"/>
    <property type="evidence" value="ECO:0007669"/>
    <property type="project" value="UniProtKB-KW"/>
</dbReference>